<dbReference type="GO" id="GO:0016887">
    <property type="term" value="F:ATP hydrolysis activity"/>
    <property type="evidence" value="ECO:0007669"/>
    <property type="project" value="InterPro"/>
</dbReference>
<feature type="compositionally biased region" description="Polar residues" evidence="10">
    <location>
        <begin position="641"/>
        <end position="653"/>
    </location>
</feature>
<keyword evidence="9" id="KW-0539">Nucleus</keyword>
<dbReference type="GO" id="GO:0008168">
    <property type="term" value="F:methyltransferase activity"/>
    <property type="evidence" value="ECO:0007669"/>
    <property type="project" value="UniProtKB-KW"/>
</dbReference>
<evidence type="ECO:0000256" key="4">
    <source>
        <dbReference type="ARBA" id="ARBA00022691"/>
    </source>
</evidence>
<protein>
    <recommendedName>
        <fullName evidence="11">CW-type domain-containing protein</fullName>
    </recommendedName>
</protein>
<accession>A0AAN8HQN6</accession>
<dbReference type="InterPro" id="IPR045261">
    <property type="entry name" value="MORC_ATPase"/>
</dbReference>
<dbReference type="EMBL" id="JAURVH010001521">
    <property type="protein sequence ID" value="KAK5924082.1"/>
    <property type="molecule type" value="Genomic_DNA"/>
</dbReference>
<keyword evidence="13" id="KW-1185">Reference proteome</keyword>
<feature type="domain" description="CW-type" evidence="11">
    <location>
        <begin position="386"/>
        <end position="438"/>
    </location>
</feature>
<dbReference type="Pfam" id="PF07496">
    <property type="entry name" value="zf-CW"/>
    <property type="match status" value="1"/>
</dbReference>
<evidence type="ECO:0000313" key="13">
    <source>
        <dbReference type="Proteomes" id="UP001331515"/>
    </source>
</evidence>
<dbReference type="AlphaFoldDB" id="A0AAN8HQN6"/>
<evidence type="ECO:0000256" key="2">
    <source>
        <dbReference type="ARBA" id="ARBA00022603"/>
    </source>
</evidence>
<keyword evidence="6" id="KW-0863">Zinc-finger</keyword>
<evidence type="ECO:0000313" key="12">
    <source>
        <dbReference type="EMBL" id="KAK5924082.1"/>
    </source>
</evidence>
<dbReference type="Gene3D" id="3.30.565.10">
    <property type="entry name" value="Histidine kinase-like ATPase, C-terminal domain"/>
    <property type="match status" value="1"/>
</dbReference>
<dbReference type="GO" id="GO:0032259">
    <property type="term" value="P:methylation"/>
    <property type="evidence" value="ECO:0007669"/>
    <property type="project" value="UniProtKB-KW"/>
</dbReference>
<evidence type="ECO:0000259" key="11">
    <source>
        <dbReference type="PROSITE" id="PS51050"/>
    </source>
</evidence>
<keyword evidence="2" id="KW-0489">Methyltransferase</keyword>
<dbReference type="InterPro" id="IPR018117">
    <property type="entry name" value="C5_DNA_meth_AS"/>
</dbReference>
<dbReference type="InterPro" id="IPR029063">
    <property type="entry name" value="SAM-dependent_MTases_sf"/>
</dbReference>
<evidence type="ECO:0000256" key="1">
    <source>
        <dbReference type="ARBA" id="ARBA00004123"/>
    </source>
</evidence>
<organism evidence="12 13">
    <name type="scientific">Champsocephalus gunnari</name>
    <name type="common">Mackerel icefish</name>
    <dbReference type="NCBI Taxonomy" id="52237"/>
    <lineage>
        <taxon>Eukaryota</taxon>
        <taxon>Metazoa</taxon>
        <taxon>Chordata</taxon>
        <taxon>Craniata</taxon>
        <taxon>Vertebrata</taxon>
        <taxon>Euteleostomi</taxon>
        <taxon>Actinopterygii</taxon>
        <taxon>Neopterygii</taxon>
        <taxon>Teleostei</taxon>
        <taxon>Neoteleostei</taxon>
        <taxon>Acanthomorphata</taxon>
        <taxon>Eupercaria</taxon>
        <taxon>Perciformes</taxon>
        <taxon>Notothenioidei</taxon>
        <taxon>Channichthyidae</taxon>
        <taxon>Champsocephalus</taxon>
    </lineage>
</organism>
<evidence type="ECO:0000256" key="5">
    <source>
        <dbReference type="ARBA" id="ARBA00022723"/>
    </source>
</evidence>
<feature type="compositionally biased region" description="Polar residues" evidence="10">
    <location>
        <begin position="541"/>
        <end position="557"/>
    </location>
</feature>
<feature type="region of interest" description="Disordered" evidence="10">
    <location>
        <begin position="1073"/>
        <end position="1099"/>
    </location>
</feature>
<dbReference type="PROSITE" id="PS51050">
    <property type="entry name" value="ZF_CW"/>
    <property type="match status" value="1"/>
</dbReference>
<feature type="compositionally biased region" description="Low complexity" evidence="10">
    <location>
        <begin position="1073"/>
        <end position="1082"/>
    </location>
</feature>
<feature type="region of interest" description="Disordered" evidence="10">
    <location>
        <begin position="477"/>
        <end position="561"/>
    </location>
</feature>
<evidence type="ECO:0000256" key="8">
    <source>
        <dbReference type="ARBA" id="ARBA00023054"/>
    </source>
</evidence>
<reference evidence="12 13" key="1">
    <citation type="journal article" date="2023" name="Mol. Biol. Evol.">
        <title>Genomics of Secondarily Temperate Adaptation in the Only Non-Antarctic Icefish.</title>
        <authorList>
            <person name="Rivera-Colon A.G."/>
            <person name="Rayamajhi N."/>
            <person name="Minhas B.F."/>
            <person name="Madrigal G."/>
            <person name="Bilyk K.T."/>
            <person name="Yoon V."/>
            <person name="Hune M."/>
            <person name="Gregory S."/>
            <person name="Cheng C.H.C."/>
            <person name="Catchen J.M."/>
        </authorList>
    </citation>
    <scope>NUCLEOTIDE SEQUENCE [LARGE SCALE GENOMIC DNA]</scope>
    <source>
        <tissue evidence="12">White muscle</tissue>
    </source>
</reference>
<feature type="region of interest" description="Disordered" evidence="10">
    <location>
        <begin position="737"/>
        <end position="769"/>
    </location>
</feature>
<dbReference type="Pfam" id="PF13589">
    <property type="entry name" value="HATPase_c_3"/>
    <property type="match status" value="1"/>
</dbReference>
<dbReference type="Pfam" id="PF17942">
    <property type="entry name" value="Morc6_S5"/>
    <property type="match status" value="1"/>
</dbReference>
<evidence type="ECO:0000256" key="6">
    <source>
        <dbReference type="ARBA" id="ARBA00022771"/>
    </source>
</evidence>
<dbReference type="PROSITE" id="PS00094">
    <property type="entry name" value="C5_MTASE_1"/>
    <property type="match status" value="1"/>
</dbReference>
<dbReference type="InterPro" id="IPR011124">
    <property type="entry name" value="Znf_CW"/>
</dbReference>
<keyword evidence="4" id="KW-0949">S-adenosyl-L-methionine</keyword>
<dbReference type="Pfam" id="PF00145">
    <property type="entry name" value="DNA_methylase"/>
    <property type="match status" value="1"/>
</dbReference>
<dbReference type="SUPFAM" id="SSF53335">
    <property type="entry name" value="S-adenosyl-L-methionine-dependent methyltransferases"/>
    <property type="match status" value="1"/>
</dbReference>
<dbReference type="Proteomes" id="UP001331515">
    <property type="component" value="Unassembled WGS sequence"/>
</dbReference>
<dbReference type="GO" id="GO:0008270">
    <property type="term" value="F:zinc ion binding"/>
    <property type="evidence" value="ECO:0007669"/>
    <property type="project" value="UniProtKB-KW"/>
</dbReference>
<keyword evidence="8" id="KW-0175">Coiled coil</keyword>
<keyword evidence="5" id="KW-0479">Metal-binding</keyword>
<dbReference type="PANTHER" id="PTHR23336:SF17">
    <property type="entry name" value="MORC FAMILY CW-TYPE ZINC FINGER PROTEIN 3"/>
    <property type="match status" value="1"/>
</dbReference>
<name>A0AAN8HQN6_CHAGU</name>
<dbReference type="InterPro" id="IPR001525">
    <property type="entry name" value="C5_MeTfrase"/>
</dbReference>
<dbReference type="Gene3D" id="3.30.40.100">
    <property type="match status" value="2"/>
</dbReference>
<evidence type="ECO:0000256" key="3">
    <source>
        <dbReference type="ARBA" id="ARBA00022679"/>
    </source>
</evidence>
<dbReference type="InterPro" id="IPR041006">
    <property type="entry name" value="Morc_S5"/>
</dbReference>
<evidence type="ECO:0000256" key="7">
    <source>
        <dbReference type="ARBA" id="ARBA00022833"/>
    </source>
</evidence>
<comment type="caution">
    <text evidence="12">The sequence shown here is derived from an EMBL/GenBank/DDBJ whole genome shotgun (WGS) entry which is preliminary data.</text>
</comment>
<dbReference type="PANTHER" id="PTHR23336">
    <property type="entry name" value="ZINC FINGER CW-TYPE COILED-COIL DOMAIN PROTEIN 3"/>
    <property type="match status" value="1"/>
</dbReference>
<sequence length="1099" mass="123890">MAAQGDRGVPLSTLSPKYLHANSTSHTWPFSAIAELIDNAYDPDVNAKQFWIDKIVVKDKDCLSFMDNGYGLDKDKIHKMLSFGYSDKTPINGVTPIGMYGNGFKSGSMRLGKDAIVFSKSKSVSCVGMLSQTYLEEIEEHKASLQDILRYSPFNKEDEILAEIEAISSHGSKTGTRIIIWNLRSTSSRPSEFDFERDRYDFRIPSELDETMKDAVPSQATKSNTPESVSSLRAYCSILYLKPRMQIIIRGNMVKSQLIAKTLASVRKDHYKPTFLTKRIPITFGYNTRSEDQYGIMMYHKNRLIKAYERVGCQLKANKEGVGVIGIMECFFLEPTHNKQSFDETDKYRKTMNNLGTKLKEYWNEIAYKKKQENPNSTTPMEDTTKRPDQNWVQCDECLSWRKLPDGIENLNLPDKWYCHLNPDPQFRSCQAEEECEDSDDDLQPSYCKTYKLKEKEEQKAEEARKHQEALHLANVTKQKRAQIHPQAVAPPSTPKTCSPSSSDLPINPPQSKGKRTQPASPQMTPKRRRQHGFAQGKLDPSTSVNVIPLSSPSVLSDNGNDDTDDDICILEWASTPKPNLTVDLTKVKTEAEQSDADVGKLMECSDDATLDNGPEINAAGMSSTASAAVGTSTSTAPPTEVSTSTTQITNQTEGEERVELSTSNKSDITKPLGVCSVEQSVTKEESSGDTTKRSDQNCVQCDEGLHWCKPTDGIDSDKLPEKLYCHLNPEPQFRRCKAEQESVDSDDKVSDGVTHHEDSEEKAGPSYHSLTCQLPDARSRLQELISVKKESSNQASQTSYLVLKDLECYASEICEDSIAVTTVNHDGKIIHVGDARFITQKHLEQWGPFDMLIGCSPCNDLSIVNHLRKGLYEGSGRLFFEYNRILQLLKPKEEDPRPFFWLFENVVFMNTHDKVNICRFLECNPVLVDAVKVSPAHRARYFWGNIPGMSRPIIASQNDKLILQDCLEIGREARVTKVRTITTNSNSLRQGKGPSSLLPVLYNGREDSLWITELEKIFGFPKHYTDVRNMTRQQRQKVLGKSWSVPVIRHLFAPLKEYFACEKLPPLTISSISSPSSPDSPEMMQLRYPPTKGDRQWL</sequence>
<keyword evidence="7" id="KW-0862">Zinc</keyword>
<comment type="subcellular location">
    <subcellularLocation>
        <location evidence="1">Nucleus</location>
    </subcellularLocation>
</comment>
<feature type="region of interest" description="Disordered" evidence="10">
    <location>
        <begin position="614"/>
        <end position="664"/>
    </location>
</feature>
<evidence type="ECO:0000256" key="10">
    <source>
        <dbReference type="SAM" id="MobiDB-lite"/>
    </source>
</evidence>
<proteinExistence type="predicted"/>
<dbReference type="InterPro" id="IPR036890">
    <property type="entry name" value="HATPase_C_sf"/>
</dbReference>
<dbReference type="SUPFAM" id="SSF55874">
    <property type="entry name" value="ATPase domain of HSP90 chaperone/DNA topoisomerase II/histidine kinase"/>
    <property type="match status" value="1"/>
</dbReference>
<gene>
    <name evidence="12" type="ORF">CgunFtcFv8_000987</name>
</gene>
<dbReference type="GO" id="GO:0016605">
    <property type="term" value="C:PML body"/>
    <property type="evidence" value="ECO:0007669"/>
    <property type="project" value="TreeGrafter"/>
</dbReference>
<keyword evidence="3" id="KW-0808">Transferase</keyword>
<feature type="compositionally biased region" description="Basic and acidic residues" evidence="10">
    <location>
        <begin position="737"/>
        <end position="764"/>
    </location>
</feature>
<feature type="compositionally biased region" description="Low complexity" evidence="10">
    <location>
        <begin position="619"/>
        <end position="640"/>
    </location>
</feature>
<evidence type="ECO:0000256" key="9">
    <source>
        <dbReference type="ARBA" id="ARBA00023242"/>
    </source>
</evidence>
<dbReference type="Gene3D" id="3.40.50.150">
    <property type="entry name" value="Vaccinia Virus protein VP39"/>
    <property type="match status" value="2"/>
</dbReference>